<evidence type="ECO:0000313" key="5">
    <source>
        <dbReference type="Proteomes" id="UP000492821"/>
    </source>
</evidence>
<accession>A0A7E4UN41</accession>
<dbReference type="SUPFAM" id="SSF52058">
    <property type="entry name" value="L domain-like"/>
    <property type="match status" value="2"/>
</dbReference>
<evidence type="ECO:0000313" key="6">
    <source>
        <dbReference type="WBParaSite" id="Pan_g10730.t1"/>
    </source>
</evidence>
<dbReference type="InterPro" id="IPR003591">
    <property type="entry name" value="Leu-rich_rpt_typical-subtyp"/>
</dbReference>
<keyword evidence="4" id="KW-1133">Transmembrane helix</keyword>
<dbReference type="SMART" id="SM00365">
    <property type="entry name" value="LRR_SD22"/>
    <property type="match status" value="6"/>
</dbReference>
<evidence type="ECO:0000256" key="2">
    <source>
        <dbReference type="ARBA" id="ARBA00022729"/>
    </source>
</evidence>
<reference evidence="6" key="2">
    <citation type="submission" date="2020-10" db="UniProtKB">
        <authorList>
            <consortium name="WormBaseParasite"/>
        </authorList>
    </citation>
    <scope>IDENTIFICATION</scope>
</reference>
<dbReference type="SMART" id="SM00369">
    <property type="entry name" value="LRR_TYP"/>
    <property type="match status" value="10"/>
</dbReference>
<dbReference type="PANTHER" id="PTHR24369:SF210">
    <property type="entry name" value="CHAOPTIN-RELATED"/>
    <property type="match status" value="1"/>
</dbReference>
<evidence type="ECO:0000256" key="3">
    <source>
        <dbReference type="ARBA" id="ARBA00022737"/>
    </source>
</evidence>
<reference evidence="5" key="1">
    <citation type="journal article" date="2013" name="Genetics">
        <title>The draft genome and transcriptome of Panagrellus redivivus are shaped by the harsh demands of a free-living lifestyle.</title>
        <authorList>
            <person name="Srinivasan J."/>
            <person name="Dillman A.R."/>
            <person name="Macchietto M.G."/>
            <person name="Heikkinen L."/>
            <person name="Lakso M."/>
            <person name="Fracchia K.M."/>
            <person name="Antoshechkin I."/>
            <person name="Mortazavi A."/>
            <person name="Wong G."/>
            <person name="Sternberg P.W."/>
        </authorList>
    </citation>
    <scope>NUCLEOTIDE SEQUENCE [LARGE SCALE GENOMIC DNA]</scope>
    <source>
        <strain evidence="5">MT8872</strain>
    </source>
</reference>
<dbReference type="Proteomes" id="UP000492821">
    <property type="component" value="Unassembled WGS sequence"/>
</dbReference>
<evidence type="ECO:0000256" key="4">
    <source>
        <dbReference type="SAM" id="Phobius"/>
    </source>
</evidence>
<dbReference type="Pfam" id="PF13855">
    <property type="entry name" value="LRR_8"/>
    <property type="match status" value="2"/>
</dbReference>
<dbReference type="InterPro" id="IPR032675">
    <property type="entry name" value="LRR_dom_sf"/>
</dbReference>
<proteinExistence type="predicted"/>
<sequence>MEVVTHAALTCTWTRSVPILTVRKLIQTGFGQIAPSYPNKNVHSIAFDCRQMRLCFLLIFGILLNVKGLVAFICPQQCQCYADPTEGEKSMHLSCRWAQINSSNLEAIRHYDSVRTLTIRCSHKSAQHVSPPPRIFARLRKLDRLEIDRCKMGKLPSDLLFGMHNLYSLIIKNADLADIPAIAFQDLKNLMSLDLSGNKLGVEPQALFRLSNLLQLDLSRNSIRYLTNVLSASNKLKVVSFSHNLIENIDFRRLPKNLTDLTIDHNRLTTLHSFAESAASLRRLDLSHNKIEFIATTGSINQLPSQLSVIDLSDNKITQIQDGAFRQMEKLSMIDLRNNELTEVVEEALEVNRTKYRTQLFLAGNPLKCICENYWMLHPQKKTSPIISDIRNVSCTHILDSTNNVSLLDADLRSGFLCKYDSNCLDGCKCCEEKQACQCYRSCPAGCFCYGSAGAHATKLGQNVVSCENVRMDRMRYVPEGVTELHLVGSMWRDKGLAQLGSKNFLTLLNLSDSSITYLNKTLLNQFPKLNVLDLSMNRLMSVHKGDVKDMKNLKILLLRDNELEDPTESVLEVFDTLEKVSLGGNHTSFDCGCGNNQTAFQTWLYKSKNREKVTDIDTVQCVHDQHGTISILRADPFTKDSVCPKPVVTTTEAPTTTTKSDMTNVTEVDENGMNDEYDDDRISTTSSTTTLAPIIELDSNDIPLDEGKSFMAPPIEPDIDIEQIDFNEDYFRRLAPNSKAIRTRAKEHTTPAPRKDFDSHILFSVLIVFLLFVVLSLIAAIISTVYYRLIRPGRYHAQKVHKVRGDEEIPLNRQ</sequence>
<name>A0A7E4UN41_PANRE</name>
<keyword evidence="5" id="KW-1185">Reference proteome</keyword>
<dbReference type="PANTHER" id="PTHR24369">
    <property type="entry name" value="ANTIGEN BSP, PUTATIVE-RELATED"/>
    <property type="match status" value="1"/>
</dbReference>
<feature type="transmembrane region" description="Helical" evidence="4">
    <location>
        <begin position="762"/>
        <end position="790"/>
    </location>
</feature>
<keyword evidence="3" id="KW-0677">Repeat</keyword>
<dbReference type="InterPro" id="IPR001611">
    <property type="entry name" value="Leu-rich_rpt"/>
</dbReference>
<feature type="transmembrane region" description="Helical" evidence="4">
    <location>
        <begin position="54"/>
        <end position="73"/>
    </location>
</feature>
<dbReference type="InterPro" id="IPR050541">
    <property type="entry name" value="LRR_TM_domain-containing"/>
</dbReference>
<dbReference type="AlphaFoldDB" id="A0A7E4UN41"/>
<keyword evidence="2" id="KW-0732">Signal</keyword>
<dbReference type="PROSITE" id="PS51450">
    <property type="entry name" value="LRR"/>
    <property type="match status" value="2"/>
</dbReference>
<keyword evidence="1" id="KW-0433">Leucine-rich repeat</keyword>
<dbReference type="Gene3D" id="3.80.10.10">
    <property type="entry name" value="Ribonuclease Inhibitor"/>
    <property type="match status" value="3"/>
</dbReference>
<dbReference type="WBParaSite" id="Pan_g10730.t1">
    <property type="protein sequence ID" value="Pan_g10730.t1"/>
    <property type="gene ID" value="Pan_g10730"/>
</dbReference>
<keyword evidence="4" id="KW-0812">Transmembrane</keyword>
<organism evidence="5 6">
    <name type="scientific">Panagrellus redivivus</name>
    <name type="common">Microworm</name>
    <dbReference type="NCBI Taxonomy" id="6233"/>
    <lineage>
        <taxon>Eukaryota</taxon>
        <taxon>Metazoa</taxon>
        <taxon>Ecdysozoa</taxon>
        <taxon>Nematoda</taxon>
        <taxon>Chromadorea</taxon>
        <taxon>Rhabditida</taxon>
        <taxon>Tylenchina</taxon>
        <taxon>Panagrolaimomorpha</taxon>
        <taxon>Panagrolaimoidea</taxon>
        <taxon>Panagrolaimidae</taxon>
        <taxon>Panagrellus</taxon>
    </lineage>
</organism>
<evidence type="ECO:0000256" key="1">
    <source>
        <dbReference type="ARBA" id="ARBA00022614"/>
    </source>
</evidence>
<keyword evidence="4" id="KW-0472">Membrane</keyword>
<dbReference type="GO" id="GO:0005886">
    <property type="term" value="C:plasma membrane"/>
    <property type="evidence" value="ECO:0007669"/>
    <property type="project" value="TreeGrafter"/>
</dbReference>
<protein>
    <submittedName>
        <fullName evidence="6">LRRCT domain-containing protein</fullName>
    </submittedName>
</protein>